<keyword evidence="1" id="KW-0472">Membrane</keyword>
<sequence length="229" mass="23976">MAAIRGFIGTFDPIRQPPANIMIDCGPNHIAMSANPTHAAKRRAEHPVTGVAIMEKEAYFRPRAGCILAAFTSLLAAMFIAGTASAQTGTDHSFLAAISRAGINAHDQQGAIDVARRVAEMADSGAGDEALRQPVKDFNVADDHVDSFVAASIAAYAPYTQDNAFLAGIQKVGINAHDQQGAIDVARRVAEMADSGAGDEALRQPVKDFNVADDHVDSFVAASIAAFGS</sequence>
<protein>
    <recommendedName>
        <fullName evidence="2">DUF732 domain-containing protein</fullName>
    </recommendedName>
</protein>
<dbReference type="EMBL" id="BAABHF010000046">
    <property type="protein sequence ID" value="GAA4510532.1"/>
    <property type="molecule type" value="Genomic_DNA"/>
</dbReference>
<evidence type="ECO:0000313" key="4">
    <source>
        <dbReference type="Proteomes" id="UP001500503"/>
    </source>
</evidence>
<feature type="domain" description="DUF732" evidence="2">
    <location>
        <begin position="161"/>
        <end position="227"/>
    </location>
</feature>
<organism evidence="3 4">
    <name type="scientific">Actinoallomurus oryzae</name>
    <dbReference type="NCBI Taxonomy" id="502180"/>
    <lineage>
        <taxon>Bacteria</taxon>
        <taxon>Bacillati</taxon>
        <taxon>Actinomycetota</taxon>
        <taxon>Actinomycetes</taxon>
        <taxon>Streptosporangiales</taxon>
        <taxon>Thermomonosporaceae</taxon>
        <taxon>Actinoallomurus</taxon>
    </lineage>
</organism>
<feature type="domain" description="DUF732" evidence="2">
    <location>
        <begin position="91"/>
        <end position="158"/>
    </location>
</feature>
<gene>
    <name evidence="3" type="ORF">GCM10023191_073310</name>
</gene>
<keyword evidence="4" id="KW-1185">Reference proteome</keyword>
<accession>A0ABP8QTI2</accession>
<keyword evidence="1" id="KW-0812">Transmembrane</keyword>
<reference evidence="4" key="1">
    <citation type="journal article" date="2019" name="Int. J. Syst. Evol. Microbiol.">
        <title>The Global Catalogue of Microorganisms (GCM) 10K type strain sequencing project: providing services to taxonomists for standard genome sequencing and annotation.</title>
        <authorList>
            <consortium name="The Broad Institute Genomics Platform"/>
            <consortium name="The Broad Institute Genome Sequencing Center for Infectious Disease"/>
            <person name="Wu L."/>
            <person name="Ma J."/>
        </authorList>
    </citation>
    <scope>NUCLEOTIDE SEQUENCE [LARGE SCALE GENOMIC DNA]</scope>
    <source>
        <strain evidence="4">JCM 17933</strain>
    </source>
</reference>
<evidence type="ECO:0000259" key="2">
    <source>
        <dbReference type="Pfam" id="PF05305"/>
    </source>
</evidence>
<proteinExistence type="predicted"/>
<evidence type="ECO:0000313" key="3">
    <source>
        <dbReference type="EMBL" id="GAA4510532.1"/>
    </source>
</evidence>
<feature type="transmembrane region" description="Helical" evidence="1">
    <location>
        <begin position="64"/>
        <end position="84"/>
    </location>
</feature>
<name>A0ABP8QTI2_9ACTN</name>
<evidence type="ECO:0000256" key="1">
    <source>
        <dbReference type="SAM" id="Phobius"/>
    </source>
</evidence>
<keyword evidence="1" id="KW-1133">Transmembrane helix</keyword>
<dbReference type="Proteomes" id="UP001500503">
    <property type="component" value="Unassembled WGS sequence"/>
</dbReference>
<dbReference type="Pfam" id="PF05305">
    <property type="entry name" value="DUF732"/>
    <property type="match status" value="2"/>
</dbReference>
<comment type="caution">
    <text evidence="3">The sequence shown here is derived from an EMBL/GenBank/DDBJ whole genome shotgun (WGS) entry which is preliminary data.</text>
</comment>
<dbReference type="InterPro" id="IPR007969">
    <property type="entry name" value="DUF732"/>
</dbReference>